<gene>
    <name evidence="1" type="ORF">MNBD_UNCLBAC01-1657</name>
</gene>
<sequence length="84" mass="9818">MKAYTLRIEDNLLNTLKHIGIETHKSVREILLDAAKKEIDFYKNIIKFENISNKEDLEAKKISRILSKCSDKNIVTSIQSDRQR</sequence>
<name>A0A3B1DA73_9ZZZZ</name>
<evidence type="ECO:0000313" key="1">
    <source>
        <dbReference type="EMBL" id="VAX37662.1"/>
    </source>
</evidence>
<accession>A0A3B1DA73</accession>
<protein>
    <recommendedName>
        <fullName evidence="2">Ribbon-helix-helix protein CopG domain-containing protein</fullName>
    </recommendedName>
</protein>
<dbReference type="EMBL" id="UOGJ01000133">
    <property type="protein sequence ID" value="VAX37662.1"/>
    <property type="molecule type" value="Genomic_DNA"/>
</dbReference>
<proteinExistence type="predicted"/>
<dbReference type="AlphaFoldDB" id="A0A3B1DA73"/>
<reference evidence="1" key="1">
    <citation type="submission" date="2018-06" db="EMBL/GenBank/DDBJ databases">
        <authorList>
            <person name="Zhirakovskaya E."/>
        </authorList>
    </citation>
    <scope>NUCLEOTIDE SEQUENCE</scope>
</reference>
<evidence type="ECO:0008006" key="2">
    <source>
        <dbReference type="Google" id="ProtNLM"/>
    </source>
</evidence>
<organism evidence="1">
    <name type="scientific">hydrothermal vent metagenome</name>
    <dbReference type="NCBI Taxonomy" id="652676"/>
    <lineage>
        <taxon>unclassified sequences</taxon>
        <taxon>metagenomes</taxon>
        <taxon>ecological metagenomes</taxon>
    </lineage>
</organism>